<reference evidence="12 13" key="1">
    <citation type="submission" date="2024-07" db="EMBL/GenBank/DDBJ databases">
        <title>Section-level genome sequencing and comparative genomics of Aspergillus sections Usti and Cavernicolus.</title>
        <authorList>
            <consortium name="Lawrence Berkeley National Laboratory"/>
            <person name="Nybo J.L."/>
            <person name="Vesth T.C."/>
            <person name="Theobald S."/>
            <person name="Frisvad J.C."/>
            <person name="Larsen T.O."/>
            <person name="Kjaerboelling I."/>
            <person name="Rothschild-Mancinelli K."/>
            <person name="Lyhne E.K."/>
            <person name="Kogle M.E."/>
            <person name="Barry K."/>
            <person name="Clum A."/>
            <person name="Na H."/>
            <person name="Ledsgaard L."/>
            <person name="Lin J."/>
            <person name="Lipzen A."/>
            <person name="Kuo A."/>
            <person name="Riley R."/>
            <person name="Mondo S."/>
            <person name="LaButti K."/>
            <person name="Haridas S."/>
            <person name="Pangalinan J."/>
            <person name="Salamov A.A."/>
            <person name="Simmons B.A."/>
            <person name="Magnuson J.K."/>
            <person name="Chen J."/>
            <person name="Drula E."/>
            <person name="Henrissat B."/>
            <person name="Wiebenga A."/>
            <person name="Lubbers R.J."/>
            <person name="Gomes A.C."/>
            <person name="Makela M.R."/>
            <person name="Stajich J."/>
            <person name="Grigoriev I.V."/>
            <person name="Mortensen U.H."/>
            <person name="De vries R.P."/>
            <person name="Baker S.E."/>
            <person name="Andersen M.R."/>
        </authorList>
    </citation>
    <scope>NUCLEOTIDE SEQUENCE [LARGE SCALE GENOMIC DNA]</scope>
    <source>
        <strain evidence="12 13">CBS 600.67</strain>
    </source>
</reference>
<comment type="caution">
    <text evidence="12">The sequence shown here is derived from an EMBL/GenBank/DDBJ whole genome shotgun (WGS) entry which is preliminary data.</text>
</comment>
<dbReference type="Gene3D" id="1.20.5.420">
    <property type="entry name" value="Immunoglobulin FC, subunit C"/>
    <property type="match status" value="1"/>
</dbReference>
<evidence type="ECO:0000256" key="8">
    <source>
        <dbReference type="ARBA" id="ARBA00023136"/>
    </source>
</evidence>
<name>A0ABR4I5Z3_9EURO</name>
<dbReference type="InterPro" id="IPR044538">
    <property type="entry name" value="Vta1-like"/>
</dbReference>
<keyword evidence="4" id="KW-0813">Transport</keyword>
<feature type="compositionally biased region" description="Polar residues" evidence="9">
    <location>
        <begin position="251"/>
        <end position="277"/>
    </location>
</feature>
<gene>
    <name evidence="12" type="ORF">BDW59DRAFT_99807</name>
</gene>
<evidence type="ECO:0000256" key="4">
    <source>
        <dbReference type="ARBA" id="ARBA00022448"/>
    </source>
</evidence>
<evidence type="ECO:0000313" key="13">
    <source>
        <dbReference type="Proteomes" id="UP001610335"/>
    </source>
</evidence>
<keyword evidence="13" id="KW-1185">Reference proteome</keyword>
<protein>
    <submittedName>
        <fullName evidence="12">Vta1 like-domain-containing protein</fullName>
    </submittedName>
</protein>
<evidence type="ECO:0000256" key="9">
    <source>
        <dbReference type="SAM" id="MobiDB-lite"/>
    </source>
</evidence>
<evidence type="ECO:0000256" key="6">
    <source>
        <dbReference type="ARBA" id="ARBA00022753"/>
    </source>
</evidence>
<keyword evidence="5" id="KW-0963">Cytoplasm</keyword>
<evidence type="ECO:0000259" key="10">
    <source>
        <dbReference type="Pfam" id="PF04652"/>
    </source>
</evidence>
<evidence type="ECO:0000256" key="7">
    <source>
        <dbReference type="ARBA" id="ARBA00022927"/>
    </source>
</evidence>
<dbReference type="InterPro" id="IPR039431">
    <property type="entry name" value="Vta1/CALS_N"/>
</dbReference>
<proteinExistence type="inferred from homology"/>
<organism evidence="12 13">
    <name type="scientific">Aspergillus cavernicola</name>
    <dbReference type="NCBI Taxonomy" id="176166"/>
    <lineage>
        <taxon>Eukaryota</taxon>
        <taxon>Fungi</taxon>
        <taxon>Dikarya</taxon>
        <taxon>Ascomycota</taxon>
        <taxon>Pezizomycotina</taxon>
        <taxon>Eurotiomycetes</taxon>
        <taxon>Eurotiomycetidae</taxon>
        <taxon>Eurotiales</taxon>
        <taxon>Aspergillaceae</taxon>
        <taxon>Aspergillus</taxon>
        <taxon>Aspergillus subgen. Nidulantes</taxon>
    </lineage>
</organism>
<comment type="similarity">
    <text evidence="3">Belongs to the VTA1 family.</text>
</comment>
<feature type="compositionally biased region" description="Pro residues" evidence="9">
    <location>
        <begin position="297"/>
        <end position="307"/>
    </location>
</feature>
<dbReference type="InterPro" id="IPR023175">
    <property type="entry name" value="Vta1/CALS_N_sf"/>
</dbReference>
<evidence type="ECO:0000259" key="11">
    <source>
        <dbReference type="Pfam" id="PF18097"/>
    </source>
</evidence>
<dbReference type="Proteomes" id="UP001610335">
    <property type="component" value="Unassembled WGS sequence"/>
</dbReference>
<feature type="domain" description="Vta1/callose synthase N-terminal" evidence="10">
    <location>
        <begin position="14"/>
        <end position="156"/>
    </location>
</feature>
<feature type="compositionally biased region" description="Pro residues" evidence="9">
    <location>
        <begin position="216"/>
        <end position="225"/>
    </location>
</feature>
<dbReference type="Pfam" id="PF04652">
    <property type="entry name" value="Vta1"/>
    <property type="match status" value="1"/>
</dbReference>
<dbReference type="InterPro" id="IPR041212">
    <property type="entry name" value="Vta1_C"/>
</dbReference>
<dbReference type="PRINTS" id="PR01217">
    <property type="entry name" value="PRICHEXTENSN"/>
</dbReference>
<dbReference type="PANTHER" id="PTHR46009:SF1">
    <property type="entry name" value="VACUOLAR PROTEIN SORTING-ASSOCIATED PROTEIN VTA1 HOMOLOG"/>
    <property type="match status" value="1"/>
</dbReference>
<evidence type="ECO:0000256" key="5">
    <source>
        <dbReference type="ARBA" id="ARBA00022490"/>
    </source>
</evidence>
<dbReference type="PANTHER" id="PTHR46009">
    <property type="entry name" value="VACUOLAR PROTEIN SORTING-ASSOCIATED PROTEIN VTA1 HOMOLOG"/>
    <property type="match status" value="1"/>
</dbReference>
<sequence length="410" mass="43974">MASNIPAALKSADIGRFAVRAAQLEKAKPIIAYWCNFWIVNQIIEKGLHTADEEVKLYTIDLMEKLEQFKVENPDNDAILDSMAASAYVEEFGLEVFGRAEAAMRADKVTKQTADTFQAAATFLELCQTWKPLEPEFAAKVKFAKYHAVRIVKAIKAGEDPNASNPKIEEEEEQVEEALQGQLGDIESTVAPSSQAPLQPSVEDLSDESPYALPSRSPPILPQPPTTFTELPSPPQDPASASSRDVDVNDEQGSPLNLPSAPNTFASSSAAPTSLPDTPTHIGAHHRPAPSNEFQSFPPPSAIPPTSPATAPHDVSSFYNTPSAADPSRFAPPPGPGRGPSYSAHQPTPLTTPPIAAPTTSAPVNSNDLNDEVIALAQKHARWAVSALAFDDVNTAIKELRNSLRHLGAE</sequence>
<evidence type="ECO:0000313" key="12">
    <source>
        <dbReference type="EMBL" id="KAL2823158.1"/>
    </source>
</evidence>
<comment type="subcellular location">
    <subcellularLocation>
        <location evidence="2">Cytoplasm</location>
    </subcellularLocation>
    <subcellularLocation>
        <location evidence="1">Endosome membrane</location>
        <topology evidence="1">Peripheral membrane protein</topology>
    </subcellularLocation>
</comment>
<dbReference type="Pfam" id="PF18097">
    <property type="entry name" value="Vta1_C"/>
    <property type="match status" value="1"/>
</dbReference>
<keyword evidence="8" id="KW-0472">Membrane</keyword>
<dbReference type="EMBL" id="JBFXLS010000055">
    <property type="protein sequence ID" value="KAL2823158.1"/>
    <property type="molecule type" value="Genomic_DNA"/>
</dbReference>
<feature type="region of interest" description="Disordered" evidence="9">
    <location>
        <begin position="159"/>
        <end position="367"/>
    </location>
</feature>
<evidence type="ECO:0000256" key="3">
    <source>
        <dbReference type="ARBA" id="ARBA00007895"/>
    </source>
</evidence>
<feature type="domain" description="Vta1 C-terminal" evidence="11">
    <location>
        <begin position="372"/>
        <end position="407"/>
    </location>
</feature>
<keyword evidence="7" id="KW-0653">Protein transport</keyword>
<evidence type="ECO:0000256" key="2">
    <source>
        <dbReference type="ARBA" id="ARBA00004496"/>
    </source>
</evidence>
<accession>A0ABR4I5Z3</accession>
<evidence type="ECO:0000256" key="1">
    <source>
        <dbReference type="ARBA" id="ARBA00004481"/>
    </source>
</evidence>
<keyword evidence="6" id="KW-0967">Endosome</keyword>
<dbReference type="Gene3D" id="1.25.40.270">
    <property type="entry name" value="Vacuolar protein sorting-associated protein vta1"/>
    <property type="match status" value="1"/>
</dbReference>